<gene>
    <name evidence="2" type="ORF">OKA05_07570</name>
</gene>
<comment type="caution">
    <text evidence="2">The sequence shown here is derived from an EMBL/GenBank/DDBJ whole genome shotgun (WGS) entry which is preliminary data.</text>
</comment>
<keyword evidence="2" id="KW-0255">Endonuclease</keyword>
<dbReference type="InterPro" id="IPR003615">
    <property type="entry name" value="HNH_nuc"/>
</dbReference>
<organism evidence="2 3">
    <name type="scientific">Luteolibacter arcticus</name>
    <dbReference type="NCBI Taxonomy" id="1581411"/>
    <lineage>
        <taxon>Bacteria</taxon>
        <taxon>Pseudomonadati</taxon>
        <taxon>Verrucomicrobiota</taxon>
        <taxon>Verrucomicrobiia</taxon>
        <taxon>Verrucomicrobiales</taxon>
        <taxon>Verrucomicrobiaceae</taxon>
        <taxon>Luteolibacter</taxon>
    </lineage>
</organism>
<evidence type="ECO:0000313" key="2">
    <source>
        <dbReference type="EMBL" id="MCW1922408.1"/>
    </source>
</evidence>
<evidence type="ECO:0000259" key="1">
    <source>
        <dbReference type="Pfam" id="PF13391"/>
    </source>
</evidence>
<evidence type="ECO:0000313" key="3">
    <source>
        <dbReference type="Proteomes" id="UP001320876"/>
    </source>
</evidence>
<keyword evidence="2" id="KW-0378">Hydrolase</keyword>
<sequence>MDDASIRLMAFSEVGRRLKAFDSPLSWESIIPTFQLENEQIYLANRARGIFKPRQMKRGILSVKTTVPRAGRNRRYKVDDRRNDALTYAFQGEDAQASDNLRLKEAFEDRSPFIYFFGVAEGKYEPLWPCFITAYRPTNLEIEVQVGTVGGRPEAVSSIREEEREYRTTLAKQRIHQSAFREMILSAYGERCALSGLPIRSLLTAAHIFPDGHLLGIAAVTNGIALSTLHHAAYDANLIGISPEGIIHVSDRLLSETDGPLLESGLKALRGEKMRFPTDQIARPDRHALAYRFEEFRAAS</sequence>
<keyword evidence="2" id="KW-0540">Nuclease</keyword>
<proteinExistence type="predicted"/>
<dbReference type="RefSeq" id="WP_264486516.1">
    <property type="nucleotide sequence ID" value="NZ_JAPDDT010000002.1"/>
</dbReference>
<name>A0ABT3GG52_9BACT</name>
<dbReference type="GO" id="GO:0004519">
    <property type="term" value="F:endonuclease activity"/>
    <property type="evidence" value="ECO:0007669"/>
    <property type="project" value="UniProtKB-KW"/>
</dbReference>
<protein>
    <submittedName>
        <fullName evidence="2">HNH endonuclease</fullName>
    </submittedName>
</protein>
<keyword evidence="3" id="KW-1185">Reference proteome</keyword>
<accession>A0ABT3GG52</accession>
<dbReference type="Pfam" id="PF13391">
    <property type="entry name" value="HNH_2"/>
    <property type="match status" value="1"/>
</dbReference>
<reference evidence="2 3" key="1">
    <citation type="submission" date="2022-10" db="EMBL/GenBank/DDBJ databases">
        <title>Luteolibacter arcticus strain CCTCC AB 2014275, whole genome shotgun sequencing project.</title>
        <authorList>
            <person name="Zhao G."/>
            <person name="Shen L."/>
        </authorList>
    </citation>
    <scope>NUCLEOTIDE SEQUENCE [LARGE SCALE GENOMIC DNA]</scope>
    <source>
        <strain evidence="2 3">CCTCC AB 2014275</strain>
    </source>
</reference>
<dbReference type="Proteomes" id="UP001320876">
    <property type="component" value="Unassembled WGS sequence"/>
</dbReference>
<dbReference type="EMBL" id="JAPDDT010000002">
    <property type="protein sequence ID" value="MCW1922408.1"/>
    <property type="molecule type" value="Genomic_DNA"/>
</dbReference>
<feature type="domain" description="HNH nuclease" evidence="1">
    <location>
        <begin position="192"/>
        <end position="241"/>
    </location>
</feature>